<keyword evidence="6" id="KW-0804">Transcription</keyword>
<accession>A0A4R7B447</accession>
<dbReference type="Gene3D" id="1.10.10.10">
    <property type="entry name" value="Winged helix-like DNA-binding domain superfamily/Winged helix DNA-binding domain"/>
    <property type="match status" value="1"/>
</dbReference>
<evidence type="ECO:0000256" key="4">
    <source>
        <dbReference type="ARBA" id="ARBA00023015"/>
    </source>
</evidence>
<keyword evidence="9" id="KW-1185">Reference proteome</keyword>
<evidence type="ECO:0000256" key="5">
    <source>
        <dbReference type="ARBA" id="ARBA00023125"/>
    </source>
</evidence>
<dbReference type="InterPro" id="IPR004839">
    <property type="entry name" value="Aminotransferase_I/II_large"/>
</dbReference>
<dbReference type="Gene3D" id="3.40.640.10">
    <property type="entry name" value="Type I PLP-dependent aspartate aminotransferase-like (Major domain)"/>
    <property type="match status" value="1"/>
</dbReference>
<feature type="domain" description="HTH gntR-type" evidence="7">
    <location>
        <begin position="13"/>
        <end position="81"/>
    </location>
</feature>
<dbReference type="Proteomes" id="UP000295611">
    <property type="component" value="Unassembled WGS sequence"/>
</dbReference>
<dbReference type="SUPFAM" id="SSF46785">
    <property type="entry name" value="Winged helix' DNA-binding domain"/>
    <property type="match status" value="1"/>
</dbReference>
<dbReference type="Pfam" id="PF00155">
    <property type="entry name" value="Aminotran_1_2"/>
    <property type="match status" value="1"/>
</dbReference>
<dbReference type="InterPro" id="IPR000524">
    <property type="entry name" value="Tscrpt_reg_HTH_GntR"/>
</dbReference>
<evidence type="ECO:0000256" key="1">
    <source>
        <dbReference type="ARBA" id="ARBA00005384"/>
    </source>
</evidence>
<evidence type="ECO:0000256" key="3">
    <source>
        <dbReference type="ARBA" id="ARBA00022898"/>
    </source>
</evidence>
<dbReference type="EMBL" id="SNZP01000008">
    <property type="protein sequence ID" value="TDR78341.1"/>
    <property type="molecule type" value="Genomic_DNA"/>
</dbReference>
<dbReference type="SMART" id="SM00345">
    <property type="entry name" value="HTH_GNTR"/>
    <property type="match status" value="1"/>
</dbReference>
<protein>
    <recommendedName>
        <fullName evidence="2">Putative 8-amino-7-oxononanoate synthase</fullName>
    </recommendedName>
</protein>
<keyword evidence="3" id="KW-0663">Pyridoxal phosphate</keyword>
<organism evidence="8 9">
    <name type="scientific">Paludibacterium purpuratum</name>
    <dbReference type="NCBI Taxonomy" id="1144873"/>
    <lineage>
        <taxon>Bacteria</taxon>
        <taxon>Pseudomonadati</taxon>
        <taxon>Pseudomonadota</taxon>
        <taxon>Betaproteobacteria</taxon>
        <taxon>Neisseriales</taxon>
        <taxon>Chromobacteriaceae</taxon>
        <taxon>Paludibacterium</taxon>
    </lineage>
</organism>
<dbReference type="GO" id="GO:0003700">
    <property type="term" value="F:DNA-binding transcription factor activity"/>
    <property type="evidence" value="ECO:0007669"/>
    <property type="project" value="InterPro"/>
</dbReference>
<dbReference type="InterPro" id="IPR036390">
    <property type="entry name" value="WH_DNA-bd_sf"/>
</dbReference>
<dbReference type="SUPFAM" id="SSF53383">
    <property type="entry name" value="PLP-dependent transferases"/>
    <property type="match status" value="1"/>
</dbReference>
<evidence type="ECO:0000256" key="6">
    <source>
        <dbReference type="ARBA" id="ARBA00023163"/>
    </source>
</evidence>
<evidence type="ECO:0000256" key="2">
    <source>
        <dbReference type="ARBA" id="ARBA00021531"/>
    </source>
</evidence>
<evidence type="ECO:0000259" key="7">
    <source>
        <dbReference type="PROSITE" id="PS50949"/>
    </source>
</evidence>
<dbReference type="InterPro" id="IPR051446">
    <property type="entry name" value="HTH_trans_reg/aminotransferase"/>
</dbReference>
<keyword evidence="5" id="KW-0238">DNA-binding</keyword>
<comment type="similarity">
    <text evidence="1">In the C-terminal section; belongs to the class-I pyridoxal-phosphate-dependent aminotransferase family.</text>
</comment>
<dbReference type="PANTHER" id="PTHR46577:SF1">
    <property type="entry name" value="HTH-TYPE TRANSCRIPTIONAL REGULATORY PROTEIN GABR"/>
    <property type="match status" value="1"/>
</dbReference>
<dbReference type="InterPro" id="IPR015424">
    <property type="entry name" value="PyrdxlP-dep_Trfase"/>
</dbReference>
<dbReference type="PROSITE" id="PS50949">
    <property type="entry name" value="HTH_GNTR"/>
    <property type="match status" value="1"/>
</dbReference>
<dbReference type="GO" id="GO:0003677">
    <property type="term" value="F:DNA binding"/>
    <property type="evidence" value="ECO:0007669"/>
    <property type="project" value="UniProtKB-KW"/>
</dbReference>
<dbReference type="RefSeq" id="WP_133681055.1">
    <property type="nucleotide sequence ID" value="NZ_SNZP01000008.1"/>
</dbReference>
<dbReference type="InterPro" id="IPR036388">
    <property type="entry name" value="WH-like_DNA-bd_sf"/>
</dbReference>
<dbReference type="PANTHER" id="PTHR46577">
    <property type="entry name" value="HTH-TYPE TRANSCRIPTIONAL REGULATORY PROTEIN GABR"/>
    <property type="match status" value="1"/>
</dbReference>
<dbReference type="AlphaFoldDB" id="A0A4R7B447"/>
<sequence>MTNWMPTLRPGQGPWFQQIAEAMIHDVRAGILRPGDVLPPQRLLADLLGVHLSTVTRAYGLVERHGLIAGQRRCGTVVLDRVHAARLFAPEPQEDLIDLSTNVPAQNPRDRALDVLLGSMLQEQGVETWMRYRSSAQWQAALADGADWLTLCGLAPDRFSVLLCAGAQHALDQALALSHAGRDVAVECYTYPGVKALATLRGLQLHSLQMDGEGVLPASLTAVAQRGVRVAVVSPNLQNPTGACMGLARRQALAEVAARHDLLLIEEDVYGLLAAERLPPLAALLPARTLYVTSLSKTVAPGLRFGLLAVPPALAPPPDDAIHHTGWHMSPLMLALGCRMIRSGEAQRRLAWQRKEMLARNRLLDRALGVDGGQHSACPHRWLRLGEGTSPAAMVARLHRAGLQAVNGDDLAVGRPTVSAIRLALGAAVSRRQLERAAALLQQALSSVD</sequence>
<name>A0A4R7B447_9NEIS</name>
<dbReference type="Pfam" id="PF00392">
    <property type="entry name" value="GntR"/>
    <property type="match status" value="1"/>
</dbReference>
<dbReference type="CDD" id="cd00609">
    <property type="entry name" value="AAT_like"/>
    <property type="match status" value="1"/>
</dbReference>
<comment type="caution">
    <text evidence="8">The sequence shown here is derived from an EMBL/GenBank/DDBJ whole genome shotgun (WGS) entry which is preliminary data.</text>
</comment>
<dbReference type="GO" id="GO:0030170">
    <property type="term" value="F:pyridoxal phosphate binding"/>
    <property type="evidence" value="ECO:0007669"/>
    <property type="project" value="InterPro"/>
</dbReference>
<evidence type="ECO:0000313" key="8">
    <source>
        <dbReference type="EMBL" id="TDR78341.1"/>
    </source>
</evidence>
<evidence type="ECO:0000313" key="9">
    <source>
        <dbReference type="Proteomes" id="UP000295611"/>
    </source>
</evidence>
<dbReference type="CDD" id="cd07377">
    <property type="entry name" value="WHTH_GntR"/>
    <property type="match status" value="1"/>
</dbReference>
<reference evidence="8 9" key="1">
    <citation type="submission" date="2019-03" db="EMBL/GenBank/DDBJ databases">
        <title>Genomic Encyclopedia of Type Strains, Phase III (KMG-III): the genomes of soil and plant-associated and newly described type strains.</title>
        <authorList>
            <person name="Whitman W."/>
        </authorList>
    </citation>
    <scope>NUCLEOTIDE SEQUENCE [LARGE SCALE GENOMIC DNA]</scope>
    <source>
        <strain evidence="8 9">CECT 8976</strain>
    </source>
</reference>
<dbReference type="OrthoDB" id="9804020at2"/>
<proteinExistence type="inferred from homology"/>
<gene>
    <name evidence="8" type="ORF">DFP86_10858</name>
</gene>
<keyword evidence="4" id="KW-0805">Transcription regulation</keyword>
<dbReference type="InterPro" id="IPR015421">
    <property type="entry name" value="PyrdxlP-dep_Trfase_major"/>
</dbReference>